<dbReference type="RefSeq" id="WP_256602666.1">
    <property type="nucleotide sequence ID" value="NZ_JANIBJ010000021.1"/>
</dbReference>
<comment type="caution">
    <text evidence="2">The sequence shown here is derived from an EMBL/GenBank/DDBJ whole genome shotgun (WGS) entry which is preliminary data.</text>
</comment>
<dbReference type="InterPro" id="IPR026881">
    <property type="entry name" value="WYL_dom"/>
</dbReference>
<dbReference type="PROSITE" id="PS52050">
    <property type="entry name" value="WYL"/>
    <property type="match status" value="1"/>
</dbReference>
<sequence length="269" mass="30417">MSHYRPPNEVDYFILRRAVRYGSVTRRDVIDAFGKIGTTKASLAMDGAATHWPDTLERTGKAVKLRSNAPIPAQASEEQLMNCLDQGLFALRDTGLRADELPVNIVQWTRNAPQTPGVLLTISRALAHHGDLRIFYVGLRRDEAPRWRWLLPAGLERMGDQWRLIAQDLEDAGHPLKVFVLPRITDAELAGRKLPKELIRLAADDYLTDVPVRLNEALSEAQQAVLRHELNVVDGKVRLPKRGIFEFLRRFSDQPANANAIWPPLLKED</sequence>
<gene>
    <name evidence="2" type="ORF">NP590_12105</name>
</gene>
<organism evidence="2 3">
    <name type="scientific">Methylomonas subterranea</name>
    <dbReference type="NCBI Taxonomy" id="2952225"/>
    <lineage>
        <taxon>Bacteria</taxon>
        <taxon>Pseudomonadati</taxon>
        <taxon>Pseudomonadota</taxon>
        <taxon>Gammaproteobacteria</taxon>
        <taxon>Methylococcales</taxon>
        <taxon>Methylococcaceae</taxon>
        <taxon>Methylomonas</taxon>
    </lineage>
</organism>
<name>A0ABT1THE0_9GAMM</name>
<reference evidence="2 3" key="1">
    <citation type="submission" date="2022-07" db="EMBL/GenBank/DDBJ databases">
        <title>Methylomonas rivi sp. nov., Methylomonas rosea sp. nov., Methylomonas aureus sp. nov. and Methylomonas subterranea sp. nov., four novel methanotrophs isolated from a freshwater creek and the deep terrestrial subsurface.</title>
        <authorList>
            <person name="Abin C."/>
            <person name="Sankaranarayanan K."/>
            <person name="Garner C."/>
            <person name="Sindelar R."/>
            <person name="Kotary K."/>
            <person name="Garner R."/>
            <person name="Barclay S."/>
            <person name="Lawson P."/>
            <person name="Krumholz L."/>
        </authorList>
    </citation>
    <scope>NUCLEOTIDE SEQUENCE [LARGE SCALE GENOMIC DNA]</scope>
    <source>
        <strain evidence="2 3">SURF-2</strain>
    </source>
</reference>
<feature type="domain" description="WYL" evidence="1">
    <location>
        <begin position="118"/>
        <end position="188"/>
    </location>
</feature>
<proteinExistence type="predicted"/>
<evidence type="ECO:0000313" key="3">
    <source>
        <dbReference type="Proteomes" id="UP001524499"/>
    </source>
</evidence>
<dbReference type="EMBL" id="JANIBJ010000021">
    <property type="protein sequence ID" value="MCQ8104850.1"/>
    <property type="molecule type" value="Genomic_DNA"/>
</dbReference>
<evidence type="ECO:0000313" key="2">
    <source>
        <dbReference type="EMBL" id="MCQ8104850.1"/>
    </source>
</evidence>
<dbReference type="Proteomes" id="UP001524499">
    <property type="component" value="Unassembled WGS sequence"/>
</dbReference>
<dbReference type="Pfam" id="PF13280">
    <property type="entry name" value="WYL"/>
    <property type="match status" value="1"/>
</dbReference>
<accession>A0ABT1THE0</accession>
<evidence type="ECO:0000259" key="1">
    <source>
        <dbReference type="Pfam" id="PF13280"/>
    </source>
</evidence>
<protein>
    <recommendedName>
        <fullName evidence="1">WYL domain-containing protein</fullName>
    </recommendedName>
</protein>
<keyword evidence="3" id="KW-1185">Reference proteome</keyword>